<dbReference type="PANTHER" id="PTHR47660:SF2">
    <property type="entry name" value="TRANSCRIPTION FACTOR WITH C2H2 AND ZN(2)-CYS(6) DNA BINDING DOMAIN (EUROFUNG)"/>
    <property type="match status" value="1"/>
</dbReference>
<feature type="domain" description="Zn(2)-C6 fungal-type" evidence="11">
    <location>
        <begin position="142"/>
        <end position="171"/>
    </location>
</feature>
<dbReference type="EMBL" id="ML993600">
    <property type="protein sequence ID" value="KAF2165352.1"/>
    <property type="molecule type" value="Genomic_DNA"/>
</dbReference>
<dbReference type="PROSITE" id="PS50157">
    <property type="entry name" value="ZINC_FINGER_C2H2_2"/>
    <property type="match status" value="2"/>
</dbReference>
<dbReference type="Proteomes" id="UP000799537">
    <property type="component" value="Unassembled WGS sequence"/>
</dbReference>
<accession>A0A6A6CHD7</accession>
<keyword evidence="3" id="KW-0677">Repeat</keyword>
<dbReference type="InterPro" id="IPR036864">
    <property type="entry name" value="Zn2-C6_fun-type_DNA-bd_sf"/>
</dbReference>
<evidence type="ECO:0000256" key="6">
    <source>
        <dbReference type="ARBA" id="ARBA00023015"/>
    </source>
</evidence>
<proteinExistence type="predicted"/>
<evidence type="ECO:0000256" key="9">
    <source>
        <dbReference type="PROSITE-ProRule" id="PRU00042"/>
    </source>
</evidence>
<evidence type="ECO:0000259" key="11">
    <source>
        <dbReference type="PROSITE" id="PS50048"/>
    </source>
</evidence>
<dbReference type="SUPFAM" id="SSF57667">
    <property type="entry name" value="beta-beta-alpha zinc fingers"/>
    <property type="match status" value="1"/>
</dbReference>
<dbReference type="CDD" id="cd00067">
    <property type="entry name" value="GAL4"/>
    <property type="match status" value="1"/>
</dbReference>
<evidence type="ECO:0000256" key="1">
    <source>
        <dbReference type="ARBA" id="ARBA00004123"/>
    </source>
</evidence>
<sequence>MPSIRSMIASSTKAYQDEKGLDFGRSSPAIRMINDGRSDGRGLRSRSPRPDYESQIRFTSPPLIKMPATTSTKPSKHICLDCGRAYKAVETLNRHSKNHSETTPYVCSVCDASFKRKDLLDRHARIHLKARPGLTRNRSRRACDRCFGMKTRCDNMTPCTRCSKGGYDCTHTRIRSRGRNPELAASIGSSSINNHRSITGELASTTWSHRDSDILDSRCLQEPMWAWPLTIQNAPVKGLDRSSMRSDSFSTEDAIESNFVLDPALHSSGTYNETSFSVLSGDLFDEMPHNAASWYSGPNGCANGFPTSASSSCYTPNTTFHHKRTNNSRSTPTLTSTTKLSGIATRIAQESSIRELALLSTSDFDVPNHNRGDREWLWQSISSKIELAFGLERLLVSKTSNILDHFVKLFFEISHAPWPTNRSNLLAVDAFPSHLYLTMAVIGSAYAGPEAQAFHLQALYALRPRLVDAALHQTLSIETTIPLIQSLALLHTAMPYSRDCKALADASELFDLVVMLSRRVCQKLRAERDLSRLALWG</sequence>
<evidence type="ECO:0000259" key="12">
    <source>
        <dbReference type="PROSITE" id="PS50157"/>
    </source>
</evidence>
<dbReference type="OrthoDB" id="3631150at2759"/>
<evidence type="ECO:0000256" key="2">
    <source>
        <dbReference type="ARBA" id="ARBA00022723"/>
    </source>
</evidence>
<dbReference type="GO" id="GO:0000981">
    <property type="term" value="F:DNA-binding transcription factor activity, RNA polymerase II-specific"/>
    <property type="evidence" value="ECO:0007669"/>
    <property type="project" value="InterPro"/>
</dbReference>
<feature type="domain" description="C2H2-type" evidence="12">
    <location>
        <begin position="105"/>
        <end position="132"/>
    </location>
</feature>
<evidence type="ECO:0000256" key="7">
    <source>
        <dbReference type="ARBA" id="ARBA00023163"/>
    </source>
</evidence>
<dbReference type="FunFam" id="3.30.160.60:FF:000145">
    <property type="entry name" value="Zinc finger protein 574"/>
    <property type="match status" value="1"/>
</dbReference>
<dbReference type="RefSeq" id="XP_033666241.1">
    <property type="nucleotide sequence ID" value="XM_033813093.1"/>
</dbReference>
<dbReference type="SUPFAM" id="SSF57701">
    <property type="entry name" value="Zn2/Cys6 DNA-binding domain"/>
    <property type="match status" value="1"/>
</dbReference>
<keyword evidence="7" id="KW-0804">Transcription</keyword>
<keyword evidence="4 9" id="KW-0863">Zinc-finger</keyword>
<protein>
    <recommendedName>
        <fullName evidence="15">C2H2-type domain-containing protein</fullName>
    </recommendedName>
</protein>
<dbReference type="PANTHER" id="PTHR47660">
    <property type="entry name" value="TRANSCRIPTION FACTOR WITH C2H2 AND ZN(2)-CYS(6) DNA BINDING DOMAIN (EUROFUNG)-RELATED-RELATED"/>
    <property type="match status" value="1"/>
</dbReference>
<keyword evidence="8" id="KW-0539">Nucleus</keyword>
<gene>
    <name evidence="13" type="ORF">M409DRAFT_55765</name>
</gene>
<dbReference type="Gene3D" id="4.10.240.10">
    <property type="entry name" value="Zn(2)-C6 fungal-type DNA-binding domain"/>
    <property type="match status" value="1"/>
</dbReference>
<dbReference type="InterPro" id="IPR001138">
    <property type="entry name" value="Zn2Cys6_DnaBD"/>
</dbReference>
<dbReference type="SMART" id="SM00355">
    <property type="entry name" value="ZnF_C2H2"/>
    <property type="match status" value="2"/>
</dbReference>
<dbReference type="InterPro" id="IPR013087">
    <property type="entry name" value="Znf_C2H2_type"/>
</dbReference>
<feature type="domain" description="C2H2-type" evidence="12">
    <location>
        <begin position="77"/>
        <end position="104"/>
    </location>
</feature>
<feature type="compositionally biased region" description="Basic and acidic residues" evidence="10">
    <location>
        <begin position="34"/>
        <end position="54"/>
    </location>
</feature>
<evidence type="ECO:0000256" key="3">
    <source>
        <dbReference type="ARBA" id="ARBA00022737"/>
    </source>
</evidence>
<evidence type="ECO:0000256" key="10">
    <source>
        <dbReference type="SAM" id="MobiDB-lite"/>
    </source>
</evidence>
<dbReference type="AlphaFoldDB" id="A0A6A6CHD7"/>
<evidence type="ECO:0000256" key="4">
    <source>
        <dbReference type="ARBA" id="ARBA00022771"/>
    </source>
</evidence>
<dbReference type="PROSITE" id="PS50048">
    <property type="entry name" value="ZN2_CY6_FUNGAL_2"/>
    <property type="match status" value="1"/>
</dbReference>
<dbReference type="InterPro" id="IPR036236">
    <property type="entry name" value="Znf_C2H2_sf"/>
</dbReference>
<keyword evidence="2" id="KW-0479">Metal-binding</keyword>
<evidence type="ECO:0008006" key="15">
    <source>
        <dbReference type="Google" id="ProtNLM"/>
    </source>
</evidence>
<organism evidence="13 14">
    <name type="scientific">Zasmidium cellare ATCC 36951</name>
    <dbReference type="NCBI Taxonomy" id="1080233"/>
    <lineage>
        <taxon>Eukaryota</taxon>
        <taxon>Fungi</taxon>
        <taxon>Dikarya</taxon>
        <taxon>Ascomycota</taxon>
        <taxon>Pezizomycotina</taxon>
        <taxon>Dothideomycetes</taxon>
        <taxon>Dothideomycetidae</taxon>
        <taxon>Mycosphaerellales</taxon>
        <taxon>Mycosphaerellaceae</taxon>
        <taxon>Zasmidium</taxon>
    </lineage>
</organism>
<dbReference type="Pfam" id="PF00172">
    <property type="entry name" value="Zn_clus"/>
    <property type="match status" value="1"/>
</dbReference>
<keyword evidence="5" id="KW-0862">Zinc</keyword>
<dbReference type="SMART" id="SM00066">
    <property type="entry name" value="GAL4"/>
    <property type="match status" value="1"/>
</dbReference>
<comment type="subcellular location">
    <subcellularLocation>
        <location evidence="1">Nucleus</location>
    </subcellularLocation>
</comment>
<dbReference type="Gene3D" id="3.30.160.60">
    <property type="entry name" value="Classic Zinc Finger"/>
    <property type="match status" value="1"/>
</dbReference>
<keyword evidence="6" id="KW-0805">Transcription regulation</keyword>
<dbReference type="GO" id="GO:0005634">
    <property type="term" value="C:nucleus"/>
    <property type="evidence" value="ECO:0007669"/>
    <property type="project" value="UniProtKB-SubCell"/>
</dbReference>
<evidence type="ECO:0000256" key="5">
    <source>
        <dbReference type="ARBA" id="ARBA00022833"/>
    </source>
</evidence>
<name>A0A6A6CHD7_ZASCE</name>
<dbReference type="PROSITE" id="PS00028">
    <property type="entry name" value="ZINC_FINGER_C2H2_1"/>
    <property type="match status" value="2"/>
</dbReference>
<dbReference type="GeneID" id="54566365"/>
<keyword evidence="14" id="KW-1185">Reference proteome</keyword>
<evidence type="ECO:0000313" key="14">
    <source>
        <dbReference type="Proteomes" id="UP000799537"/>
    </source>
</evidence>
<evidence type="ECO:0000313" key="13">
    <source>
        <dbReference type="EMBL" id="KAF2165352.1"/>
    </source>
</evidence>
<evidence type="ECO:0000256" key="8">
    <source>
        <dbReference type="ARBA" id="ARBA00023242"/>
    </source>
</evidence>
<dbReference type="GO" id="GO:0008270">
    <property type="term" value="F:zinc ion binding"/>
    <property type="evidence" value="ECO:0007669"/>
    <property type="project" value="UniProtKB-KW"/>
</dbReference>
<reference evidence="13" key="1">
    <citation type="journal article" date="2020" name="Stud. Mycol.">
        <title>101 Dothideomycetes genomes: a test case for predicting lifestyles and emergence of pathogens.</title>
        <authorList>
            <person name="Haridas S."/>
            <person name="Albert R."/>
            <person name="Binder M."/>
            <person name="Bloem J."/>
            <person name="Labutti K."/>
            <person name="Salamov A."/>
            <person name="Andreopoulos B."/>
            <person name="Baker S."/>
            <person name="Barry K."/>
            <person name="Bills G."/>
            <person name="Bluhm B."/>
            <person name="Cannon C."/>
            <person name="Castanera R."/>
            <person name="Culley D."/>
            <person name="Daum C."/>
            <person name="Ezra D."/>
            <person name="Gonzalez J."/>
            <person name="Henrissat B."/>
            <person name="Kuo A."/>
            <person name="Liang C."/>
            <person name="Lipzen A."/>
            <person name="Lutzoni F."/>
            <person name="Magnuson J."/>
            <person name="Mondo S."/>
            <person name="Nolan M."/>
            <person name="Ohm R."/>
            <person name="Pangilinan J."/>
            <person name="Park H.-J."/>
            <person name="Ramirez L."/>
            <person name="Alfaro M."/>
            <person name="Sun H."/>
            <person name="Tritt A."/>
            <person name="Yoshinaga Y."/>
            <person name="Zwiers L.-H."/>
            <person name="Turgeon B."/>
            <person name="Goodwin S."/>
            <person name="Spatafora J."/>
            <person name="Crous P."/>
            <person name="Grigoriev I."/>
        </authorList>
    </citation>
    <scope>NUCLEOTIDE SEQUENCE</scope>
    <source>
        <strain evidence="13">ATCC 36951</strain>
    </source>
</reference>
<feature type="region of interest" description="Disordered" evidence="10">
    <location>
        <begin position="1"/>
        <end position="55"/>
    </location>
</feature>